<dbReference type="OrthoDB" id="6110924at2759"/>
<comment type="caution">
    <text evidence="3">The sequence shown here is derived from an EMBL/GenBank/DDBJ whole genome shotgun (WGS) entry which is preliminary data.</text>
</comment>
<dbReference type="EMBL" id="NEDP02002762">
    <property type="protein sequence ID" value="OWF50116.1"/>
    <property type="molecule type" value="Genomic_DNA"/>
</dbReference>
<dbReference type="AlphaFoldDB" id="A0A210QMZ9"/>
<dbReference type="GO" id="GO:1904356">
    <property type="term" value="P:regulation of telomere maintenance via telomere lengthening"/>
    <property type="evidence" value="ECO:0007669"/>
    <property type="project" value="TreeGrafter"/>
</dbReference>
<feature type="compositionally biased region" description="Basic and acidic residues" evidence="1">
    <location>
        <begin position="352"/>
        <end position="371"/>
    </location>
</feature>
<dbReference type="Pfam" id="PF14973">
    <property type="entry name" value="TINF2_N"/>
    <property type="match status" value="1"/>
</dbReference>
<proteinExistence type="predicted"/>
<dbReference type="InterPro" id="IPR029400">
    <property type="entry name" value="TINF2_N"/>
</dbReference>
<evidence type="ECO:0000313" key="4">
    <source>
        <dbReference type="Proteomes" id="UP000242188"/>
    </source>
</evidence>
<feature type="region of interest" description="Disordered" evidence="1">
    <location>
        <begin position="352"/>
        <end position="459"/>
    </location>
</feature>
<dbReference type="GO" id="GO:0016233">
    <property type="term" value="P:telomere capping"/>
    <property type="evidence" value="ECO:0007669"/>
    <property type="project" value="InterPro"/>
</dbReference>
<reference evidence="3 4" key="1">
    <citation type="journal article" date="2017" name="Nat. Ecol. Evol.">
        <title>Scallop genome provides insights into evolution of bilaterian karyotype and development.</title>
        <authorList>
            <person name="Wang S."/>
            <person name="Zhang J."/>
            <person name="Jiao W."/>
            <person name="Li J."/>
            <person name="Xun X."/>
            <person name="Sun Y."/>
            <person name="Guo X."/>
            <person name="Huan P."/>
            <person name="Dong B."/>
            <person name="Zhang L."/>
            <person name="Hu X."/>
            <person name="Sun X."/>
            <person name="Wang J."/>
            <person name="Zhao C."/>
            <person name="Wang Y."/>
            <person name="Wang D."/>
            <person name="Huang X."/>
            <person name="Wang R."/>
            <person name="Lv J."/>
            <person name="Li Y."/>
            <person name="Zhang Z."/>
            <person name="Liu B."/>
            <person name="Lu W."/>
            <person name="Hui Y."/>
            <person name="Liang J."/>
            <person name="Zhou Z."/>
            <person name="Hou R."/>
            <person name="Li X."/>
            <person name="Liu Y."/>
            <person name="Li H."/>
            <person name="Ning X."/>
            <person name="Lin Y."/>
            <person name="Zhao L."/>
            <person name="Xing Q."/>
            <person name="Dou J."/>
            <person name="Li Y."/>
            <person name="Mao J."/>
            <person name="Guo H."/>
            <person name="Dou H."/>
            <person name="Li T."/>
            <person name="Mu C."/>
            <person name="Jiang W."/>
            <person name="Fu Q."/>
            <person name="Fu X."/>
            <person name="Miao Y."/>
            <person name="Liu J."/>
            <person name="Yu Q."/>
            <person name="Li R."/>
            <person name="Liao H."/>
            <person name="Li X."/>
            <person name="Kong Y."/>
            <person name="Jiang Z."/>
            <person name="Chourrout D."/>
            <person name="Li R."/>
            <person name="Bao Z."/>
        </authorList>
    </citation>
    <scope>NUCLEOTIDE SEQUENCE [LARGE SCALE GENOMIC DNA]</scope>
    <source>
        <strain evidence="3 4">PY_sf001</strain>
    </source>
</reference>
<feature type="domain" description="TERF1-interacting nuclear factor 2 N-terminal" evidence="2">
    <location>
        <begin position="54"/>
        <end position="192"/>
    </location>
</feature>
<evidence type="ECO:0000256" key="1">
    <source>
        <dbReference type="SAM" id="MobiDB-lite"/>
    </source>
</evidence>
<dbReference type="Proteomes" id="UP000242188">
    <property type="component" value="Unassembled WGS sequence"/>
</dbReference>
<keyword evidence="4" id="KW-1185">Reference proteome</keyword>
<dbReference type="CDD" id="cd11657">
    <property type="entry name" value="TIN2_N"/>
    <property type="match status" value="1"/>
</dbReference>
<sequence length="580" mass="65800">MVSNIQIESWVLMHACKYKYHHVIKGILNRHHDNLEELDVPKIYLSIAMIYNTVMTDNVLYYPVVVHHLDYIYSEVPDAVPFKLYSKLTMGLKMKCAMDLLKKNHDDALMVLNRYFPRKGSHYEHVIHRELSCLHSAQKNFRKFFLPLLAHQNQREAYFRDEYEDEYGQHYQEALQKLGAMFVEKLTSLLPPTVIEKILADGPEKYLPLSEGCTHLFMEMLLDTLHGKETLEEKDLLELLTMVSPLHTQDRVQVDKVWLLSSEESKKTSSKSLFSSDSDGHPKELERDNCLAEITDSAKTMDVNLTDSNQNQVVNRKCQETSTASKDDNMKRLRDSFGDFNDKRHLFHCATKDSQNRQISEKDSEHKKSCDSVESPKSSGESVSILRNKHPQMQTKTCSGDARLHDGEESTGNRDGGLPEQVHKVTSSSPNDSDPGRQVTLDSDNNTQKLTEENQTGSVIHIGTEAVTESDEEDVALEPWLSFTDNSNGLIGYSSESDIDQISEEEEDDVVPPSRMEDVEFWDIFTGGENNCSTTEPLAVPAIGAHAKHPDMKLCVVKLFRNEVDQSSQGHYDAASNSPA</sequence>
<dbReference type="PANTHER" id="PTHR15512">
    <property type="entry name" value="TERF1-INTERACTING NUCLEAR FACTOR 2"/>
    <property type="match status" value="1"/>
</dbReference>
<name>A0A210QMZ9_MIZYE</name>
<feature type="compositionally biased region" description="Polar residues" evidence="1">
    <location>
        <begin position="440"/>
        <end position="458"/>
    </location>
</feature>
<dbReference type="GO" id="GO:0042162">
    <property type="term" value="F:telomeric DNA binding"/>
    <property type="evidence" value="ECO:0007669"/>
    <property type="project" value="TreeGrafter"/>
</dbReference>
<gene>
    <name evidence="3" type="ORF">KP79_PYT14077</name>
</gene>
<dbReference type="PANTHER" id="PTHR15512:SF0">
    <property type="entry name" value="TERF1-INTERACTING NUCLEAR FACTOR 2"/>
    <property type="match status" value="1"/>
</dbReference>
<dbReference type="InterPro" id="IPR039098">
    <property type="entry name" value="TINF2"/>
</dbReference>
<organism evidence="3 4">
    <name type="scientific">Mizuhopecten yessoensis</name>
    <name type="common">Japanese scallop</name>
    <name type="synonym">Patinopecten yessoensis</name>
    <dbReference type="NCBI Taxonomy" id="6573"/>
    <lineage>
        <taxon>Eukaryota</taxon>
        <taxon>Metazoa</taxon>
        <taxon>Spiralia</taxon>
        <taxon>Lophotrochozoa</taxon>
        <taxon>Mollusca</taxon>
        <taxon>Bivalvia</taxon>
        <taxon>Autobranchia</taxon>
        <taxon>Pteriomorphia</taxon>
        <taxon>Pectinida</taxon>
        <taxon>Pectinoidea</taxon>
        <taxon>Pectinidae</taxon>
        <taxon>Mizuhopecten</taxon>
    </lineage>
</organism>
<feature type="compositionally biased region" description="Basic and acidic residues" evidence="1">
    <location>
        <begin position="402"/>
        <end position="412"/>
    </location>
</feature>
<evidence type="ECO:0000259" key="2">
    <source>
        <dbReference type="Pfam" id="PF14973"/>
    </source>
</evidence>
<evidence type="ECO:0000313" key="3">
    <source>
        <dbReference type="EMBL" id="OWF50116.1"/>
    </source>
</evidence>
<protein>
    <recommendedName>
        <fullName evidence="2">TERF1-interacting nuclear factor 2 N-terminal domain-containing protein</fullName>
    </recommendedName>
</protein>
<accession>A0A210QMZ9</accession>
<dbReference type="GO" id="GO:0070187">
    <property type="term" value="C:shelterin complex"/>
    <property type="evidence" value="ECO:0007669"/>
    <property type="project" value="InterPro"/>
</dbReference>